<dbReference type="SUPFAM" id="SSF47391">
    <property type="entry name" value="Dimerization-anchoring domain of cAMP-dependent PK regulatory subunit"/>
    <property type="match status" value="1"/>
</dbReference>
<accession>A0A7M7Q791</accession>
<dbReference type="AlphaFoldDB" id="A0A7M7Q791"/>
<evidence type="ECO:0008006" key="4">
    <source>
        <dbReference type="Google" id="ProtNLM"/>
    </source>
</evidence>
<keyword evidence="3" id="KW-1185">Reference proteome</keyword>
<dbReference type="PANTHER" id="PTHR10699:SF11">
    <property type="entry name" value="IGLOO, ISOFORM A"/>
    <property type="match status" value="1"/>
</dbReference>
<feature type="compositionally biased region" description="Acidic residues" evidence="1">
    <location>
        <begin position="435"/>
        <end position="448"/>
    </location>
</feature>
<organism evidence="2 3">
    <name type="scientific">Nasonia vitripennis</name>
    <name type="common">Parasitic wasp</name>
    <dbReference type="NCBI Taxonomy" id="7425"/>
    <lineage>
        <taxon>Eukaryota</taxon>
        <taxon>Metazoa</taxon>
        <taxon>Ecdysozoa</taxon>
        <taxon>Arthropoda</taxon>
        <taxon>Hexapoda</taxon>
        <taxon>Insecta</taxon>
        <taxon>Pterygota</taxon>
        <taxon>Neoptera</taxon>
        <taxon>Endopterygota</taxon>
        <taxon>Hymenoptera</taxon>
        <taxon>Apocrita</taxon>
        <taxon>Proctotrupomorpha</taxon>
        <taxon>Chalcidoidea</taxon>
        <taxon>Pteromalidae</taxon>
        <taxon>Pteromalinae</taxon>
        <taxon>Nasonia</taxon>
    </lineage>
</organism>
<evidence type="ECO:0000313" key="3">
    <source>
        <dbReference type="Proteomes" id="UP000002358"/>
    </source>
</evidence>
<dbReference type="InterPro" id="IPR027417">
    <property type="entry name" value="P-loop_NTPase"/>
</dbReference>
<dbReference type="RefSeq" id="XP_031780896.1">
    <property type="nucleotide sequence ID" value="XM_031925036.2"/>
</dbReference>
<dbReference type="Pfam" id="PF00612">
    <property type="entry name" value="IQ"/>
    <property type="match status" value="3"/>
</dbReference>
<dbReference type="Gene3D" id="1.20.5.190">
    <property type="match status" value="2"/>
</dbReference>
<dbReference type="CDD" id="cd12084">
    <property type="entry name" value="DD_RII_PKA-like"/>
    <property type="match status" value="1"/>
</dbReference>
<evidence type="ECO:0000256" key="1">
    <source>
        <dbReference type="SAM" id="MobiDB-lite"/>
    </source>
</evidence>
<dbReference type="SUPFAM" id="SSF52540">
    <property type="entry name" value="P-loop containing nucleoside triphosphate hydrolases"/>
    <property type="match status" value="1"/>
</dbReference>
<dbReference type="InParanoid" id="A0A7M7Q791"/>
<dbReference type="Proteomes" id="UP000002358">
    <property type="component" value="Chromosome 2"/>
</dbReference>
<dbReference type="GO" id="GO:0005516">
    <property type="term" value="F:calmodulin binding"/>
    <property type="evidence" value="ECO:0007669"/>
    <property type="project" value="TreeGrafter"/>
</dbReference>
<feature type="compositionally biased region" description="Basic and acidic residues" evidence="1">
    <location>
        <begin position="419"/>
        <end position="434"/>
    </location>
</feature>
<sequence>MDVMLHNHKAKNVCDIPDGLRELCADISREVIRSQPMDIYDFIANYLDTLMVTRENAKVAMKVVQNIMLKSEQIVEILSGTGLKLKEIAAAAPRLQKAFRAYLDAVDGQRKECGCDDDSDIDDECEISICRILKETGATFEEAHCAAIKIQALFRGHYERMSLAEKRGEVQWQRAAVNTMEILRKSGVSRSEASHAAVTIQAAYRGYYTRKNLQMNKCKLSENYSKHVTSECILLIFVPGCIDLQEKEGHTDLDDQIDMSAWLDMMFENHGLTVERANEAAIIIQTAYRRYRERKHPRSEFTSSSKISSSIEREKLDSLDEVVISASKESDRKQEKIGQLQTESSDDDDSEIGIRAVKFPSTISGHSEDSTEIREASFENDDQTLTLIEALEEEELKKDDGKEEIEKVPSTSDSAGKIRFADQEEHEDENHTVEDTVEDEVENEQTET</sequence>
<dbReference type="OrthoDB" id="26525at2759"/>
<dbReference type="PROSITE" id="PS50096">
    <property type="entry name" value="IQ"/>
    <property type="match status" value="3"/>
</dbReference>
<feature type="compositionally biased region" description="Basic and acidic residues" evidence="1">
    <location>
        <begin position="366"/>
        <end position="377"/>
    </location>
</feature>
<dbReference type="Gene3D" id="1.20.890.10">
    <property type="entry name" value="cAMP-dependent protein kinase regulatory subunit, dimerization-anchoring domain"/>
    <property type="match status" value="1"/>
</dbReference>
<proteinExistence type="predicted"/>
<dbReference type="KEGG" id="nvi:100680524"/>
<dbReference type="InterPro" id="IPR000048">
    <property type="entry name" value="IQ_motif_EF-hand-BS"/>
</dbReference>
<dbReference type="CDD" id="cd23767">
    <property type="entry name" value="IQCD"/>
    <property type="match status" value="2"/>
</dbReference>
<evidence type="ECO:0000313" key="2">
    <source>
        <dbReference type="EnsemblMetazoa" id="XP_031780896"/>
    </source>
</evidence>
<dbReference type="PANTHER" id="PTHR10699">
    <property type="entry name" value="NEUROMODULIN"/>
    <property type="match status" value="1"/>
</dbReference>
<dbReference type="RefSeq" id="XP_032453188.1">
    <property type="nucleotide sequence ID" value="XM_032597297.1"/>
</dbReference>
<feature type="region of interest" description="Disordered" evidence="1">
    <location>
        <begin position="327"/>
        <end position="381"/>
    </location>
</feature>
<feature type="region of interest" description="Disordered" evidence="1">
    <location>
        <begin position="393"/>
        <end position="448"/>
    </location>
</feature>
<protein>
    <recommendedName>
        <fullName evidence="4">RIIa domain-containing protein</fullName>
    </recommendedName>
</protein>
<name>A0A7M7Q791_NASVI</name>
<dbReference type="RefSeq" id="XP_031780898.1">
    <property type="nucleotide sequence ID" value="XM_031925038.2"/>
</dbReference>
<reference evidence="2" key="1">
    <citation type="submission" date="2021-01" db="UniProtKB">
        <authorList>
            <consortium name="EnsemblMetazoa"/>
        </authorList>
    </citation>
    <scope>IDENTIFICATION</scope>
</reference>
<dbReference type="EnsemblMetazoa" id="XM_031925038">
    <property type="protein sequence ID" value="XP_031780898"/>
    <property type="gene ID" value="LOC100680524"/>
</dbReference>
<dbReference type="EnsemblMetazoa" id="XM_032597297">
    <property type="protein sequence ID" value="XP_032453188"/>
    <property type="gene ID" value="LOC100680524"/>
</dbReference>
<dbReference type="SMART" id="SM00015">
    <property type="entry name" value="IQ"/>
    <property type="match status" value="4"/>
</dbReference>
<dbReference type="EnsemblMetazoa" id="XM_031925036">
    <property type="protein sequence ID" value="XP_031780896"/>
    <property type="gene ID" value="LOC100680524"/>
</dbReference>
<dbReference type="SMR" id="A0A7M7Q791"/>
<dbReference type="GeneID" id="100680524"/>
<feature type="compositionally biased region" description="Basic and acidic residues" evidence="1">
    <location>
        <begin position="395"/>
        <end position="407"/>
    </location>
</feature>